<evidence type="ECO:0000313" key="3">
    <source>
        <dbReference type="Proteomes" id="UP000198683"/>
    </source>
</evidence>
<protein>
    <recommendedName>
        <fullName evidence="4">SnoaL-like domain-containing protein</fullName>
    </recommendedName>
</protein>
<organism evidence="2 3">
    <name type="scientific">Nonomuraea maritima</name>
    <dbReference type="NCBI Taxonomy" id="683260"/>
    <lineage>
        <taxon>Bacteria</taxon>
        <taxon>Bacillati</taxon>
        <taxon>Actinomycetota</taxon>
        <taxon>Actinomycetes</taxon>
        <taxon>Streptosporangiales</taxon>
        <taxon>Streptosporangiaceae</taxon>
        <taxon>Nonomuraea</taxon>
    </lineage>
</organism>
<evidence type="ECO:0000313" key="2">
    <source>
        <dbReference type="EMBL" id="SDK42531.1"/>
    </source>
</evidence>
<reference evidence="2 3" key="1">
    <citation type="submission" date="2016-10" db="EMBL/GenBank/DDBJ databases">
        <authorList>
            <person name="de Groot N.N."/>
        </authorList>
    </citation>
    <scope>NUCLEOTIDE SEQUENCE [LARGE SCALE GENOMIC DNA]</scope>
    <source>
        <strain evidence="2 3">CGMCC 4.5681</strain>
    </source>
</reference>
<evidence type="ECO:0000256" key="1">
    <source>
        <dbReference type="SAM" id="MobiDB-lite"/>
    </source>
</evidence>
<accession>A0A1G9BSR1</accession>
<dbReference type="EMBL" id="FNFB01000007">
    <property type="protein sequence ID" value="SDK42531.1"/>
    <property type="molecule type" value="Genomic_DNA"/>
</dbReference>
<keyword evidence="3" id="KW-1185">Reference proteome</keyword>
<evidence type="ECO:0008006" key="4">
    <source>
        <dbReference type="Google" id="ProtNLM"/>
    </source>
</evidence>
<name>A0A1G9BSR1_9ACTN</name>
<dbReference type="STRING" id="683260.SAMN05421874_107279"/>
<dbReference type="RefSeq" id="WP_218128959.1">
    <property type="nucleotide sequence ID" value="NZ_FNFB01000007.1"/>
</dbReference>
<dbReference type="Proteomes" id="UP000198683">
    <property type="component" value="Unassembled WGS sequence"/>
</dbReference>
<dbReference type="SUPFAM" id="SSF54427">
    <property type="entry name" value="NTF2-like"/>
    <property type="match status" value="1"/>
</dbReference>
<gene>
    <name evidence="2" type="ORF">SAMN05421874_107279</name>
</gene>
<dbReference type="Gene3D" id="3.10.450.50">
    <property type="match status" value="1"/>
</dbReference>
<proteinExistence type="predicted"/>
<feature type="compositionally biased region" description="Basic residues" evidence="1">
    <location>
        <begin position="33"/>
        <end position="42"/>
    </location>
</feature>
<sequence>MPSALNAGLLSTVRTSSYRVKGDPRAAGGDRPPRRHRHRHPQARFRGEASAAAAHLGEPFRFQSPFITSDDRAGHLATLPGFVSIVTGVELISELYGDAEATLVYDVHTATPVGTQRTAEHFRLDGDKIVSIMLVFDAAPWQPMRTEIEI</sequence>
<feature type="region of interest" description="Disordered" evidence="1">
    <location>
        <begin position="18"/>
        <end position="42"/>
    </location>
</feature>
<dbReference type="AlphaFoldDB" id="A0A1G9BSR1"/>
<dbReference type="InterPro" id="IPR032710">
    <property type="entry name" value="NTF2-like_dom_sf"/>
</dbReference>